<feature type="domain" description="DUF7862" evidence="1">
    <location>
        <begin position="668"/>
        <end position="750"/>
    </location>
</feature>
<evidence type="ECO:0000259" key="2">
    <source>
        <dbReference type="Pfam" id="PF25263"/>
    </source>
</evidence>
<dbReference type="Pfam" id="PF25264">
    <property type="entry name" value="DUF7864"/>
    <property type="match status" value="1"/>
</dbReference>
<feature type="domain" description="DUF7864" evidence="3">
    <location>
        <begin position="4"/>
        <end position="186"/>
    </location>
</feature>
<evidence type="ECO:0000259" key="3">
    <source>
        <dbReference type="Pfam" id="PF25264"/>
    </source>
</evidence>
<name>A0A3L7Z1N6_9BACE</name>
<dbReference type="Pfam" id="PF25262">
    <property type="entry name" value="DUF7862"/>
    <property type="match status" value="1"/>
</dbReference>
<dbReference type="RefSeq" id="WP_121766192.1">
    <property type="nucleotide sequence ID" value="NZ_RAZM01000029.1"/>
</dbReference>
<evidence type="ECO:0000259" key="1">
    <source>
        <dbReference type="Pfam" id="PF25262"/>
    </source>
</evidence>
<dbReference type="Proteomes" id="UP000267159">
    <property type="component" value="Unassembled WGS sequence"/>
</dbReference>
<reference evidence="4 5" key="1">
    <citation type="submission" date="2018-09" db="EMBL/GenBank/DDBJ databases">
        <title>Murine metabolic-syndrome-specific gut microbial biobank.</title>
        <authorList>
            <person name="Liu C."/>
        </authorList>
    </citation>
    <scope>NUCLEOTIDE SEQUENCE [LARGE SCALE GENOMIC DNA]</scope>
    <source>
        <strain evidence="4 5">0.1X-D8-26</strain>
    </source>
</reference>
<dbReference type="InterPro" id="IPR057186">
    <property type="entry name" value="DUF7864"/>
</dbReference>
<dbReference type="EMBL" id="RAZM01000029">
    <property type="protein sequence ID" value="RLT80016.1"/>
    <property type="molecule type" value="Genomic_DNA"/>
</dbReference>
<organism evidence="4 5">
    <name type="scientific">Bacteroides acidifaciens</name>
    <dbReference type="NCBI Taxonomy" id="85831"/>
    <lineage>
        <taxon>Bacteria</taxon>
        <taxon>Pseudomonadati</taxon>
        <taxon>Bacteroidota</taxon>
        <taxon>Bacteroidia</taxon>
        <taxon>Bacteroidales</taxon>
        <taxon>Bacteroidaceae</taxon>
        <taxon>Bacteroides</taxon>
    </lineage>
</organism>
<dbReference type="AlphaFoldDB" id="A0A3L7Z1N6"/>
<dbReference type="Pfam" id="PF25263">
    <property type="entry name" value="DUF7863"/>
    <property type="match status" value="1"/>
</dbReference>
<gene>
    <name evidence="4" type="primary">pglZ</name>
    <name evidence="4" type="ORF">D7Y07_10600</name>
</gene>
<accession>A0A3L7Z1N6</accession>
<comment type="caution">
    <text evidence="4">The sequence shown here is derived from an EMBL/GenBank/DDBJ whole genome shotgun (WGS) entry which is preliminary data.</text>
</comment>
<dbReference type="NCBIfam" id="NF033445">
    <property type="entry name" value="BREX_PglZ_4"/>
    <property type="match status" value="1"/>
</dbReference>
<sequence length="758" mass="87435">MTREEVCTKIDKYLSNDSHQPIMVDVAAITELCQLENHYNVGHTFLKASKFVNDGGFLMMDQLKNEVQTQHGVVFLTEISTYLKLQGENELKSQLRALLDIQLEGKMIIITHACQKFMKKFDRRLFDTNRIMFIGASDDANLSKIFFISKHIPLNYDLIETAFAHSLRELPVMLEKHDIKDIFVITELTKGDIPNTLLDIREVSSSHEALVNFYTELMTLNKAFGTEEQWTELLRILQHEDYEWSAIEKNPDLLKMVLSKGTASTQNAFVEWIKFIIKKLHGAKGNEYLTAVIAKSNTVEEYKTWLYDYLLEIDANDGAFQHYYKERKELLSSYEMDSNFIISYCKKVTAKESQALYYLTDNTKIEKETIIKSISRFVAEHSREELEDALKKVYPALADYLSPYNYSQFSEYFDQYKYSKVINTITPRFTELAEQEVSERHFLDLPPRAKVIDKIEKKKSHLYFVDALGVEYLAYIQEQCYKRGLDFSAKIGYCNLPSITSMNKEFVDEFSSCTSIKNLDELKHDGQFDYNYEKVKQPIHLVEELAIIDKVIYRIDSDLQQGSLEQVFIVSDHGSSRMAVIAESENKWEMSEKGQHSGRCCPKSDLDIKPDCAIEENDFYILLNYDRFKGSRKANVEAHGGASLEEVLVPIIEITKRGQAIECKLDNTSKVVTSSFKKIAKIRIYLSKTLDDVSILVDGKYYYSAQLVDGQQYIYDIALPDIKKAGRHTFDVLVGESFVAKGISFEMKKEGANEHKFF</sequence>
<evidence type="ECO:0000313" key="5">
    <source>
        <dbReference type="Proteomes" id="UP000267159"/>
    </source>
</evidence>
<dbReference type="InterPro" id="IPR057184">
    <property type="entry name" value="DUF7862"/>
</dbReference>
<evidence type="ECO:0000313" key="4">
    <source>
        <dbReference type="EMBL" id="RLT80016.1"/>
    </source>
</evidence>
<proteinExistence type="predicted"/>
<feature type="domain" description="DUF7863" evidence="2">
    <location>
        <begin position="211"/>
        <end position="376"/>
    </location>
</feature>
<dbReference type="InterPro" id="IPR057185">
    <property type="entry name" value="DUF7863"/>
</dbReference>
<protein>
    <submittedName>
        <fullName evidence="4">BREX-4 system phosphatase PglZ</fullName>
    </submittedName>
</protein>